<accession>S0EF01</accession>
<evidence type="ECO:0000313" key="1">
    <source>
        <dbReference type="EMBL" id="CCT70953.1"/>
    </source>
</evidence>
<dbReference type="HOGENOM" id="CLU_2210270_0_0_1"/>
<dbReference type="RefSeq" id="XP_023433032.1">
    <property type="nucleotide sequence ID" value="XM_023580214.1"/>
</dbReference>
<dbReference type="AlphaFoldDB" id="S0EF01"/>
<gene>
    <name evidence="1" type="ORF">FFUJ_09020</name>
</gene>
<reference evidence="2" key="1">
    <citation type="journal article" date="2013" name="PLoS Pathog.">
        <title>Deciphering the cryptic genome: genome-wide analyses of the rice pathogen Fusarium fujikuroi reveal complex regulation of secondary metabolism and novel metabolites.</title>
        <authorList>
            <person name="Wiemann P."/>
            <person name="Sieber C.M."/>
            <person name="von Bargen K.W."/>
            <person name="Studt L."/>
            <person name="Niehaus E.M."/>
            <person name="Espino J.J."/>
            <person name="Huss K."/>
            <person name="Michielse C.B."/>
            <person name="Albermann S."/>
            <person name="Wagner D."/>
            <person name="Bergner S.V."/>
            <person name="Connolly L.R."/>
            <person name="Fischer A."/>
            <person name="Reuter G."/>
            <person name="Kleigrewe K."/>
            <person name="Bald T."/>
            <person name="Wingfield B.D."/>
            <person name="Ophir R."/>
            <person name="Freeman S."/>
            <person name="Hippler M."/>
            <person name="Smith K.M."/>
            <person name="Brown D.W."/>
            <person name="Proctor R.H."/>
            <person name="Munsterkotter M."/>
            <person name="Freitag M."/>
            <person name="Humpf H.U."/>
            <person name="Guldener U."/>
            <person name="Tudzynski B."/>
        </authorList>
    </citation>
    <scope>NUCLEOTIDE SEQUENCE [LARGE SCALE GENOMIC DNA]</scope>
    <source>
        <strain evidence="2">CBS 195.34 / IMI 58289 / NRRL A-6831</strain>
    </source>
</reference>
<dbReference type="GeneID" id="35402494"/>
<name>S0EF01_GIBF5</name>
<keyword evidence="2" id="KW-1185">Reference proteome</keyword>
<organism evidence="1 2">
    <name type="scientific">Gibberella fujikuroi (strain CBS 195.34 / IMI 58289 / NRRL A-6831)</name>
    <name type="common">Bakanae and foot rot disease fungus</name>
    <name type="synonym">Fusarium fujikuroi</name>
    <dbReference type="NCBI Taxonomy" id="1279085"/>
    <lineage>
        <taxon>Eukaryota</taxon>
        <taxon>Fungi</taxon>
        <taxon>Dikarya</taxon>
        <taxon>Ascomycota</taxon>
        <taxon>Pezizomycotina</taxon>
        <taxon>Sordariomycetes</taxon>
        <taxon>Hypocreomycetidae</taxon>
        <taxon>Hypocreales</taxon>
        <taxon>Nectriaceae</taxon>
        <taxon>Fusarium</taxon>
        <taxon>Fusarium fujikuroi species complex</taxon>
    </lineage>
</organism>
<dbReference type="Proteomes" id="UP000016800">
    <property type="component" value="Chromosome VII"/>
</dbReference>
<dbReference type="EMBL" id="HF679029">
    <property type="protein sequence ID" value="CCT70953.1"/>
    <property type="molecule type" value="Genomic_DNA"/>
</dbReference>
<protein>
    <submittedName>
        <fullName evidence="1">Uncharacterized protein</fullName>
    </submittedName>
</protein>
<dbReference type="VEuPathDB" id="FungiDB:FFUJ_09020"/>
<evidence type="ECO:0000313" key="2">
    <source>
        <dbReference type="Proteomes" id="UP000016800"/>
    </source>
</evidence>
<sequence>MSTDAISSIAIPTAGGGFTVHQLAMHAMQEWALLPSLSSSLLRGLISLLFNYHNNCLYYLSHANALSFHPTTAPTTTTTSINVNNNGVAIPTTCRRFFCITRDGASA</sequence>
<proteinExistence type="predicted"/>